<reference evidence="3" key="1">
    <citation type="submission" date="2021-05" db="EMBL/GenBank/DDBJ databases">
        <title>The genome of the haptophyte Pavlova lutheri (Diacronema luteri, Pavlovales) - a model for lipid biosynthesis in eukaryotic algae.</title>
        <authorList>
            <person name="Hulatt C.J."/>
            <person name="Posewitz M.C."/>
        </authorList>
    </citation>
    <scope>NUCLEOTIDE SEQUENCE</scope>
    <source>
        <strain evidence="3">NIVA-4/92</strain>
    </source>
</reference>
<dbReference type="AlphaFoldDB" id="A0A8J6C3A1"/>
<comment type="caution">
    <text evidence="3">The sequence shown here is derived from an EMBL/GenBank/DDBJ whole genome shotgun (WGS) entry which is preliminary data.</text>
</comment>
<feature type="transmembrane region" description="Helical" evidence="2">
    <location>
        <begin position="428"/>
        <end position="455"/>
    </location>
</feature>
<feature type="transmembrane region" description="Helical" evidence="2">
    <location>
        <begin position="355"/>
        <end position="380"/>
    </location>
</feature>
<evidence type="ECO:0000313" key="3">
    <source>
        <dbReference type="EMBL" id="KAG8459144.1"/>
    </source>
</evidence>
<evidence type="ECO:0000256" key="2">
    <source>
        <dbReference type="SAM" id="Phobius"/>
    </source>
</evidence>
<feature type="transmembrane region" description="Helical" evidence="2">
    <location>
        <begin position="401"/>
        <end position="422"/>
    </location>
</feature>
<keyword evidence="2" id="KW-0472">Membrane</keyword>
<feature type="region of interest" description="Disordered" evidence="1">
    <location>
        <begin position="15"/>
        <end position="78"/>
    </location>
</feature>
<proteinExistence type="predicted"/>
<evidence type="ECO:0000313" key="4">
    <source>
        <dbReference type="Proteomes" id="UP000751190"/>
    </source>
</evidence>
<sequence length="498" mass="55404">MSRSRFDAPFAEAAAGDCVAARPAPPRTDGAQVVSRRGARLAAAPPPSPRGAGVPDSNSRFDVPFAEELSPPGKARRASHFQLAPTPPFRMPYRLYVDNETLVEPIHDLRTLRRGDHCMVGLNPVRKVSRLIDSTFVWLSSWEVWPLFHHFVMYDDVVEIDGDGVPMGPDGTPALICEYSNTPAAAFKQMRQQGVSHLWRNLAPFRKLPLHDYQDARHAHGLLRIVRHSSDAERDEVISRLDVLLAQHESYSLWFRNCEHAAFAATLSRINSDCNLRGGADGGDAGCARTSPMPRSSTPFWVSLQVPHVLFTLARFKLQLVGTYCLYRLSLFASDMALVFPWLDEAYHVKRDVAVYHLFATAPVALQIAIQLGRAVRNLVRKRRRGKLHPEMFSHLLGKEIARAVIVGFGSTTTLVVLPRLMHDLKLTVWSACTLLVFAFMSSSLAYTLLASAGIRLLLRVKKSRAFGPHDWRAELQPQSPVATAALRLPAATASRFN</sequence>
<keyword evidence="2" id="KW-1133">Transmembrane helix</keyword>
<keyword evidence="4" id="KW-1185">Reference proteome</keyword>
<evidence type="ECO:0008006" key="5">
    <source>
        <dbReference type="Google" id="ProtNLM"/>
    </source>
</evidence>
<accession>A0A8J6C3A1</accession>
<protein>
    <recommendedName>
        <fullName evidence="5">LRAT domain-containing protein</fullName>
    </recommendedName>
</protein>
<gene>
    <name evidence="3" type="ORF">KFE25_002551</name>
</gene>
<dbReference type="EMBL" id="JAGTXO010000044">
    <property type="protein sequence ID" value="KAG8459144.1"/>
    <property type="molecule type" value="Genomic_DNA"/>
</dbReference>
<feature type="transmembrane region" description="Helical" evidence="2">
    <location>
        <begin position="325"/>
        <end position="343"/>
    </location>
</feature>
<keyword evidence="2" id="KW-0812">Transmembrane</keyword>
<dbReference type="OrthoDB" id="409469at2759"/>
<dbReference type="Proteomes" id="UP000751190">
    <property type="component" value="Unassembled WGS sequence"/>
</dbReference>
<evidence type="ECO:0000256" key="1">
    <source>
        <dbReference type="SAM" id="MobiDB-lite"/>
    </source>
</evidence>
<dbReference type="OMA" id="RRGDHCM"/>
<name>A0A8J6C3A1_DIALT</name>
<organism evidence="3 4">
    <name type="scientific">Diacronema lutheri</name>
    <name type="common">Unicellular marine alga</name>
    <name type="synonym">Monochrysis lutheri</name>
    <dbReference type="NCBI Taxonomy" id="2081491"/>
    <lineage>
        <taxon>Eukaryota</taxon>
        <taxon>Haptista</taxon>
        <taxon>Haptophyta</taxon>
        <taxon>Pavlovophyceae</taxon>
        <taxon>Pavlovales</taxon>
        <taxon>Pavlovaceae</taxon>
        <taxon>Diacronema</taxon>
    </lineage>
</organism>